<protein>
    <submittedName>
        <fullName evidence="1">Uncharacterized protein</fullName>
    </submittedName>
</protein>
<gene>
    <name evidence="1" type="ORF">DAT39_017990</name>
</gene>
<dbReference type="Proteomes" id="UP000727407">
    <property type="component" value="Unassembled WGS sequence"/>
</dbReference>
<comment type="caution">
    <text evidence="1">The sequence shown here is derived from an EMBL/GenBank/DDBJ whole genome shotgun (WGS) entry which is preliminary data.</text>
</comment>
<keyword evidence="2" id="KW-1185">Reference proteome</keyword>
<evidence type="ECO:0000313" key="2">
    <source>
        <dbReference type="Proteomes" id="UP000727407"/>
    </source>
</evidence>
<reference evidence="1" key="1">
    <citation type="submission" date="2020-07" db="EMBL/GenBank/DDBJ databases">
        <title>Clarias magur genome sequencing, assembly and annotation.</title>
        <authorList>
            <person name="Kushwaha B."/>
            <person name="Kumar R."/>
            <person name="Das P."/>
            <person name="Joshi C.G."/>
            <person name="Kumar D."/>
            <person name="Nagpure N.S."/>
            <person name="Pandey M."/>
            <person name="Agarwal S."/>
            <person name="Srivastava S."/>
            <person name="Singh M."/>
            <person name="Sahoo L."/>
            <person name="Jayasankar P."/>
            <person name="Meher P.K."/>
            <person name="Koringa P.G."/>
            <person name="Iquebal M.A."/>
            <person name="Das S.P."/>
            <person name="Bit A."/>
            <person name="Patnaik S."/>
            <person name="Patel N."/>
            <person name="Shah T.M."/>
            <person name="Hinsu A."/>
            <person name="Jena J.K."/>
        </authorList>
    </citation>
    <scope>NUCLEOTIDE SEQUENCE</scope>
    <source>
        <strain evidence="1">CIFAMagur01</strain>
        <tissue evidence="1">Testis</tissue>
    </source>
</reference>
<accession>A0A8J4TKH1</accession>
<organism evidence="1 2">
    <name type="scientific">Clarias magur</name>
    <name type="common">Asian catfish</name>
    <name type="synonym">Macropteronotus magur</name>
    <dbReference type="NCBI Taxonomy" id="1594786"/>
    <lineage>
        <taxon>Eukaryota</taxon>
        <taxon>Metazoa</taxon>
        <taxon>Chordata</taxon>
        <taxon>Craniata</taxon>
        <taxon>Vertebrata</taxon>
        <taxon>Euteleostomi</taxon>
        <taxon>Actinopterygii</taxon>
        <taxon>Neopterygii</taxon>
        <taxon>Teleostei</taxon>
        <taxon>Ostariophysi</taxon>
        <taxon>Siluriformes</taxon>
        <taxon>Clariidae</taxon>
        <taxon>Clarias</taxon>
    </lineage>
</organism>
<dbReference type="AlphaFoldDB" id="A0A8J4TKH1"/>
<proteinExistence type="predicted"/>
<sequence length="73" mass="8071">MPGLDHGYCQNHRTAAVRAKNDKPQTNVCALFKEVGKITADSPKRSQLSSCRGRNKSVATRYYTLSNRGEDDG</sequence>
<evidence type="ECO:0000313" key="1">
    <source>
        <dbReference type="EMBL" id="KAF5892288.1"/>
    </source>
</evidence>
<dbReference type="EMBL" id="QNUK01000512">
    <property type="protein sequence ID" value="KAF5892288.1"/>
    <property type="molecule type" value="Genomic_DNA"/>
</dbReference>
<name>A0A8J4TKH1_CLAMG</name>